<accession>A0ACA9SB60</accession>
<proteinExistence type="predicted"/>
<evidence type="ECO:0000313" key="1">
    <source>
        <dbReference type="EMBL" id="CAG8834200.1"/>
    </source>
</evidence>
<dbReference type="Proteomes" id="UP000789920">
    <property type="component" value="Unassembled WGS sequence"/>
</dbReference>
<reference evidence="1" key="1">
    <citation type="submission" date="2021-06" db="EMBL/GenBank/DDBJ databases">
        <authorList>
            <person name="Kallberg Y."/>
            <person name="Tangrot J."/>
            <person name="Rosling A."/>
        </authorList>
    </citation>
    <scope>NUCLEOTIDE SEQUENCE</scope>
    <source>
        <strain evidence="1">MA461A</strain>
    </source>
</reference>
<feature type="non-terminal residue" evidence="1">
    <location>
        <position position="154"/>
    </location>
</feature>
<gene>
    <name evidence="1" type="ORF">RPERSI_LOCUS29117</name>
</gene>
<keyword evidence="2" id="KW-1185">Reference proteome</keyword>
<feature type="non-terminal residue" evidence="1">
    <location>
        <position position="1"/>
    </location>
</feature>
<protein>
    <submittedName>
        <fullName evidence="1">35636_t:CDS:1</fullName>
    </submittedName>
</protein>
<name>A0ACA9SB60_9GLOM</name>
<organism evidence="1 2">
    <name type="scientific">Racocetra persica</name>
    <dbReference type="NCBI Taxonomy" id="160502"/>
    <lineage>
        <taxon>Eukaryota</taxon>
        <taxon>Fungi</taxon>
        <taxon>Fungi incertae sedis</taxon>
        <taxon>Mucoromycota</taxon>
        <taxon>Glomeromycotina</taxon>
        <taxon>Glomeromycetes</taxon>
        <taxon>Diversisporales</taxon>
        <taxon>Gigasporaceae</taxon>
        <taxon>Racocetra</taxon>
    </lineage>
</organism>
<comment type="caution">
    <text evidence="1">The sequence shown here is derived from an EMBL/GenBank/DDBJ whole genome shotgun (WGS) entry which is preliminary data.</text>
</comment>
<sequence length="154" mass="17482">KLSLRQAIDFIDEAWEDIKNSEPSESELGGTELDESELGENMLGENELGRSELDKSELEAIEPDIPKVDDIDILIDDLSVDNSPKVQQLIQDIEEYSYLIDQPVITEDIFTDEGIIEIVKHNFEDNKAVEVLKKVIRYQEGLEAEKGFDEDGLK</sequence>
<dbReference type="EMBL" id="CAJVQC010108464">
    <property type="protein sequence ID" value="CAG8834200.1"/>
    <property type="molecule type" value="Genomic_DNA"/>
</dbReference>
<evidence type="ECO:0000313" key="2">
    <source>
        <dbReference type="Proteomes" id="UP000789920"/>
    </source>
</evidence>